<dbReference type="GO" id="GO:0031956">
    <property type="term" value="F:medium-chain fatty acid-CoA ligase activity"/>
    <property type="evidence" value="ECO:0007669"/>
    <property type="project" value="TreeGrafter"/>
</dbReference>
<evidence type="ECO:0000256" key="3">
    <source>
        <dbReference type="ARBA" id="ARBA00022741"/>
    </source>
</evidence>
<feature type="domain" description="AMP-dependent synthetase/ligase" evidence="5">
    <location>
        <begin position="21"/>
        <end position="377"/>
    </location>
</feature>
<dbReference type="OrthoDB" id="3633556at2759"/>
<dbReference type="EMBL" id="KV453842">
    <property type="protein sequence ID" value="ODV90502.1"/>
    <property type="molecule type" value="Genomic_DNA"/>
</dbReference>
<evidence type="ECO:0008006" key="9">
    <source>
        <dbReference type="Google" id="ProtNLM"/>
    </source>
</evidence>
<keyword evidence="8" id="KW-1185">Reference proteome</keyword>
<dbReference type="InterPro" id="IPR045310">
    <property type="entry name" value="Pcs60-like"/>
</dbReference>
<dbReference type="PANTHER" id="PTHR43201">
    <property type="entry name" value="ACYL-COA SYNTHETASE"/>
    <property type="match status" value="1"/>
</dbReference>
<dbReference type="AlphaFoldDB" id="A0A1E4TFE8"/>
<dbReference type="InterPro" id="IPR042099">
    <property type="entry name" value="ANL_N_sf"/>
</dbReference>
<reference evidence="8" key="1">
    <citation type="submission" date="2016-02" db="EMBL/GenBank/DDBJ databases">
        <title>Comparative genomics of biotechnologically important yeasts.</title>
        <authorList>
            <consortium name="DOE Joint Genome Institute"/>
            <person name="Riley R."/>
            <person name="Haridas S."/>
            <person name="Wolfe K.H."/>
            <person name="Lopes M.R."/>
            <person name="Hittinger C.T."/>
            <person name="Goker M."/>
            <person name="Salamov A."/>
            <person name="Wisecaver J."/>
            <person name="Long T.M."/>
            <person name="Aerts A.L."/>
            <person name="Barry K."/>
            <person name="Choi C."/>
            <person name="Clum A."/>
            <person name="Coughlan A.Y."/>
            <person name="Deshpande S."/>
            <person name="Douglass A.P."/>
            <person name="Hanson S.J."/>
            <person name="Klenk H.-P."/>
            <person name="Labutti K."/>
            <person name="Lapidus A."/>
            <person name="Lindquist E."/>
            <person name="Lipzen A."/>
            <person name="Meier-Kolthoff J.P."/>
            <person name="Ohm R.A."/>
            <person name="Otillar R.P."/>
            <person name="Pangilinan J."/>
            <person name="Peng Y."/>
            <person name="Rokas A."/>
            <person name="Rosa C.A."/>
            <person name="Scheuner C."/>
            <person name="Sibirny A.A."/>
            <person name="Slot J.C."/>
            <person name="Stielow J.B."/>
            <person name="Sun H."/>
            <person name="Kurtzman C.P."/>
            <person name="Blackwell M."/>
            <person name="Jeffries T.W."/>
            <person name="Grigoriev I.V."/>
        </authorList>
    </citation>
    <scope>NUCLEOTIDE SEQUENCE [LARGE SCALE GENOMIC DNA]</scope>
    <source>
        <strain evidence="8">NRRL Y-17796</strain>
    </source>
</reference>
<protein>
    <recommendedName>
        <fullName evidence="9">Peroxisomal-coenzyme A synthetase</fullName>
    </recommendedName>
</protein>
<evidence type="ECO:0000256" key="2">
    <source>
        <dbReference type="ARBA" id="ARBA00022598"/>
    </source>
</evidence>
<evidence type="ECO:0000313" key="8">
    <source>
        <dbReference type="Proteomes" id="UP000095023"/>
    </source>
</evidence>
<dbReference type="PROSITE" id="PS00455">
    <property type="entry name" value="AMP_BINDING"/>
    <property type="match status" value="1"/>
</dbReference>
<comment type="similarity">
    <text evidence="1">Belongs to the ATP-dependent AMP-binding enzyme family.</text>
</comment>
<feature type="domain" description="AMP-binding enzyme C-terminal" evidence="6">
    <location>
        <begin position="428"/>
        <end position="502"/>
    </location>
</feature>
<dbReference type="InterPro" id="IPR025110">
    <property type="entry name" value="AMP-bd_C"/>
</dbReference>
<dbReference type="PANTHER" id="PTHR43201:SF5">
    <property type="entry name" value="MEDIUM-CHAIN ACYL-COA LIGASE ACSF2, MITOCHONDRIAL"/>
    <property type="match status" value="1"/>
</dbReference>
<dbReference type="SUPFAM" id="SSF56801">
    <property type="entry name" value="Acetyl-CoA synthetase-like"/>
    <property type="match status" value="1"/>
</dbReference>
<dbReference type="InterPro" id="IPR045851">
    <property type="entry name" value="AMP-bd_C_sf"/>
</dbReference>
<evidence type="ECO:0000256" key="1">
    <source>
        <dbReference type="ARBA" id="ARBA00006432"/>
    </source>
</evidence>
<keyword evidence="3" id="KW-0547">Nucleotide-binding</keyword>
<dbReference type="GO" id="GO:0005524">
    <property type="term" value="F:ATP binding"/>
    <property type="evidence" value="ECO:0007669"/>
    <property type="project" value="UniProtKB-KW"/>
</dbReference>
<keyword evidence="4" id="KW-0067">ATP-binding</keyword>
<dbReference type="InterPro" id="IPR000873">
    <property type="entry name" value="AMP-dep_synth/lig_dom"/>
</dbReference>
<dbReference type="Proteomes" id="UP000095023">
    <property type="component" value="Unassembled WGS sequence"/>
</dbReference>
<dbReference type="Gene3D" id="3.30.300.30">
    <property type="match status" value="1"/>
</dbReference>
<sequence length="516" mass="55178">MSTIPSLISGESSATSIIVPGGPQLSYKQFLDAVSGLTAYLRALPFLQPQDAISISLPNGLEIAIAFIAVASARYISAPLNPAYKVAENEFYISDLGSKLLLIPAGAIAADSAAVQAARSHNCKVAEVKWEDGAFFINFGSGFESVDPLNVQADADGIVRPMVDEAPRFDDVALVLHTSGTTGRPKAVPLTQRNLTASTRNIAGTYNLSKSDTGYLVMPLFHVHGLMCALLGPLSTGGTVVIPPKFSATAFWSDFVKYGANWYTAVPTMHQILLKGALPDPLPSIRFIRSCSSSLAPSTLRELEAKLKAPVIEAYAMTEASHQMTSNSLPPGTRKPGSVGLGRGVDVRILDSSGKELPVGQDGEICIRGENVTTGYLNNPKANAESFTSREFFRTGDQGKKDEDGYIFITGRIKELINRGGEKISPIEVDSAMLSLPSIAEAACFGVPDELYGQEVYAVVVLADPAATQKSIQEELSHTLSKFKIPKVIFIEEAIPKTATGKIQRKNLAELYGPKK</sequence>
<evidence type="ECO:0000256" key="4">
    <source>
        <dbReference type="ARBA" id="ARBA00022840"/>
    </source>
</evidence>
<keyword evidence="2" id="KW-0436">Ligase</keyword>
<dbReference type="GO" id="GO:0006631">
    <property type="term" value="P:fatty acid metabolic process"/>
    <property type="evidence" value="ECO:0007669"/>
    <property type="project" value="TreeGrafter"/>
</dbReference>
<evidence type="ECO:0000259" key="6">
    <source>
        <dbReference type="Pfam" id="PF13193"/>
    </source>
</evidence>
<evidence type="ECO:0000259" key="5">
    <source>
        <dbReference type="Pfam" id="PF00501"/>
    </source>
</evidence>
<dbReference type="Gene3D" id="3.40.50.12780">
    <property type="entry name" value="N-terminal domain of ligase-like"/>
    <property type="match status" value="1"/>
</dbReference>
<accession>A0A1E4TFE8</accession>
<dbReference type="CDD" id="cd05926">
    <property type="entry name" value="FACL_fum10p_like"/>
    <property type="match status" value="1"/>
</dbReference>
<evidence type="ECO:0000313" key="7">
    <source>
        <dbReference type="EMBL" id="ODV90502.1"/>
    </source>
</evidence>
<organism evidence="7 8">
    <name type="scientific">Tortispora caseinolytica NRRL Y-17796</name>
    <dbReference type="NCBI Taxonomy" id="767744"/>
    <lineage>
        <taxon>Eukaryota</taxon>
        <taxon>Fungi</taxon>
        <taxon>Dikarya</taxon>
        <taxon>Ascomycota</taxon>
        <taxon>Saccharomycotina</taxon>
        <taxon>Trigonopsidomycetes</taxon>
        <taxon>Trigonopsidales</taxon>
        <taxon>Trigonopsidaceae</taxon>
        <taxon>Tortispora</taxon>
    </lineage>
</organism>
<dbReference type="Pfam" id="PF13193">
    <property type="entry name" value="AMP-binding_C"/>
    <property type="match status" value="1"/>
</dbReference>
<name>A0A1E4TFE8_9ASCO</name>
<dbReference type="Pfam" id="PF00501">
    <property type="entry name" value="AMP-binding"/>
    <property type="match status" value="1"/>
</dbReference>
<proteinExistence type="inferred from homology"/>
<dbReference type="InterPro" id="IPR020845">
    <property type="entry name" value="AMP-binding_CS"/>
</dbReference>
<gene>
    <name evidence="7" type="ORF">CANCADRAFT_107068</name>
</gene>